<reference evidence="1" key="1">
    <citation type="submission" date="2022-11" db="EMBL/GenBank/DDBJ databases">
        <authorList>
            <person name="Petersen C."/>
        </authorList>
    </citation>
    <scope>NUCLEOTIDE SEQUENCE</scope>
    <source>
        <strain evidence="1">IBT 29864</strain>
    </source>
</reference>
<evidence type="ECO:0000313" key="1">
    <source>
        <dbReference type="EMBL" id="KAJ5390727.1"/>
    </source>
</evidence>
<proteinExistence type="predicted"/>
<protein>
    <submittedName>
        <fullName evidence="1">Uncharacterized protein</fullName>
    </submittedName>
</protein>
<sequence>MWRSDWLVRENGKMESEHVDERWPMPTYEVVEPTPSLVLLRSYKNQRAVLTVFVGDALEMKGAGPSLKPCITMATAMHSPFRTYGVSTVALGSH</sequence>
<organism evidence="1 2">
    <name type="scientific">Penicillium cataractarum</name>
    <dbReference type="NCBI Taxonomy" id="2100454"/>
    <lineage>
        <taxon>Eukaryota</taxon>
        <taxon>Fungi</taxon>
        <taxon>Dikarya</taxon>
        <taxon>Ascomycota</taxon>
        <taxon>Pezizomycotina</taxon>
        <taxon>Eurotiomycetes</taxon>
        <taxon>Eurotiomycetidae</taxon>
        <taxon>Eurotiales</taxon>
        <taxon>Aspergillaceae</taxon>
        <taxon>Penicillium</taxon>
    </lineage>
</organism>
<evidence type="ECO:0000313" key="2">
    <source>
        <dbReference type="Proteomes" id="UP001147782"/>
    </source>
</evidence>
<dbReference type="GeneID" id="81433903"/>
<comment type="caution">
    <text evidence="1">The sequence shown here is derived from an EMBL/GenBank/DDBJ whole genome shotgun (WGS) entry which is preliminary data.</text>
</comment>
<accession>A0A9X0B7E2</accession>
<reference evidence="1" key="2">
    <citation type="journal article" date="2023" name="IMA Fungus">
        <title>Comparative genomic study of the Penicillium genus elucidates a diverse pangenome and 15 lateral gene transfer events.</title>
        <authorList>
            <person name="Petersen C."/>
            <person name="Sorensen T."/>
            <person name="Nielsen M.R."/>
            <person name="Sondergaard T.E."/>
            <person name="Sorensen J.L."/>
            <person name="Fitzpatrick D.A."/>
            <person name="Frisvad J.C."/>
            <person name="Nielsen K.L."/>
        </authorList>
    </citation>
    <scope>NUCLEOTIDE SEQUENCE</scope>
    <source>
        <strain evidence="1">IBT 29864</strain>
    </source>
</reference>
<dbReference type="EMBL" id="JAPZBS010000001">
    <property type="protein sequence ID" value="KAJ5390727.1"/>
    <property type="molecule type" value="Genomic_DNA"/>
</dbReference>
<dbReference type="Proteomes" id="UP001147782">
    <property type="component" value="Unassembled WGS sequence"/>
</dbReference>
<dbReference type="RefSeq" id="XP_056561455.1">
    <property type="nucleotide sequence ID" value="XM_056694726.1"/>
</dbReference>
<name>A0A9X0B7E2_9EURO</name>
<gene>
    <name evidence="1" type="ORF">N7496_001795</name>
</gene>
<keyword evidence="2" id="KW-1185">Reference proteome</keyword>
<dbReference type="AlphaFoldDB" id="A0A9X0B7E2"/>